<evidence type="ECO:0000313" key="1">
    <source>
        <dbReference type="EMBL" id="KAK6749958.1"/>
    </source>
</evidence>
<reference evidence="1 2" key="1">
    <citation type="submission" date="2023-08" db="EMBL/GenBank/DDBJ databases">
        <title>A Necator americanus chromosomal reference genome.</title>
        <authorList>
            <person name="Ilik V."/>
            <person name="Petrzelkova K.J."/>
            <person name="Pardy F."/>
            <person name="Fuh T."/>
            <person name="Niatou-Singa F.S."/>
            <person name="Gouil Q."/>
            <person name="Baker L."/>
            <person name="Ritchie M.E."/>
            <person name="Jex A.R."/>
            <person name="Gazzola D."/>
            <person name="Li H."/>
            <person name="Toshio Fujiwara R."/>
            <person name="Zhan B."/>
            <person name="Aroian R.V."/>
            <person name="Pafco B."/>
            <person name="Schwarz E.M."/>
        </authorList>
    </citation>
    <scope>NUCLEOTIDE SEQUENCE [LARGE SCALE GENOMIC DNA]</scope>
    <source>
        <strain evidence="1 2">Aroian</strain>
        <tissue evidence="1">Whole animal</tissue>
    </source>
</reference>
<accession>A0ABR1DIC1</accession>
<dbReference type="EMBL" id="JAVFWL010000004">
    <property type="protein sequence ID" value="KAK6749958.1"/>
    <property type="molecule type" value="Genomic_DNA"/>
</dbReference>
<keyword evidence="2" id="KW-1185">Reference proteome</keyword>
<comment type="caution">
    <text evidence="1">The sequence shown here is derived from an EMBL/GenBank/DDBJ whole genome shotgun (WGS) entry which is preliminary data.</text>
</comment>
<evidence type="ECO:0000313" key="2">
    <source>
        <dbReference type="Proteomes" id="UP001303046"/>
    </source>
</evidence>
<name>A0ABR1DIC1_NECAM</name>
<sequence length="79" mass="9106">MSTFQLALCSMFSMARTHDVKDQSESDLVYQKLYLTLFDQYNSMLPSVFAKRECVKGKSKICTTRNVNLTFFCFLSSLP</sequence>
<proteinExistence type="predicted"/>
<protein>
    <recommendedName>
        <fullName evidence="3">Neurotransmitter-gated ion-channel ligand-binding domain-containing protein</fullName>
    </recommendedName>
</protein>
<dbReference type="Proteomes" id="UP001303046">
    <property type="component" value="Unassembled WGS sequence"/>
</dbReference>
<organism evidence="1 2">
    <name type="scientific">Necator americanus</name>
    <name type="common">Human hookworm</name>
    <dbReference type="NCBI Taxonomy" id="51031"/>
    <lineage>
        <taxon>Eukaryota</taxon>
        <taxon>Metazoa</taxon>
        <taxon>Ecdysozoa</taxon>
        <taxon>Nematoda</taxon>
        <taxon>Chromadorea</taxon>
        <taxon>Rhabditida</taxon>
        <taxon>Rhabditina</taxon>
        <taxon>Rhabditomorpha</taxon>
        <taxon>Strongyloidea</taxon>
        <taxon>Ancylostomatidae</taxon>
        <taxon>Bunostominae</taxon>
        <taxon>Necator</taxon>
    </lineage>
</organism>
<gene>
    <name evidence="1" type="primary">Necator_chrIV.g15439</name>
    <name evidence="1" type="ORF">RB195_002144</name>
</gene>
<evidence type="ECO:0008006" key="3">
    <source>
        <dbReference type="Google" id="ProtNLM"/>
    </source>
</evidence>